<keyword evidence="3" id="KW-0378">Hydrolase</keyword>
<dbReference type="InterPro" id="IPR002611">
    <property type="entry name" value="IstB_ATP-bd"/>
</dbReference>
<organism evidence="3">
    <name type="scientific">Podoviridae sp. ctiwu7</name>
    <dbReference type="NCBI Taxonomy" id="2825269"/>
    <lineage>
        <taxon>Viruses</taxon>
        <taxon>Duplodnaviria</taxon>
        <taxon>Heunggongvirae</taxon>
        <taxon>Uroviricota</taxon>
        <taxon>Caudoviricetes</taxon>
    </lineage>
</organism>
<dbReference type="Pfam" id="PF01695">
    <property type="entry name" value="IstB_IS21"/>
    <property type="match status" value="1"/>
</dbReference>
<evidence type="ECO:0000313" key="3">
    <source>
        <dbReference type="EMBL" id="DAE16561.1"/>
    </source>
</evidence>
<dbReference type="PANTHER" id="PTHR30050:SF4">
    <property type="entry name" value="ATP-BINDING PROTEIN RV3427C IN INSERTION SEQUENCE-RELATED"/>
    <property type="match status" value="1"/>
</dbReference>
<proteinExistence type="predicted"/>
<sequence>MNDVVKIFRETGVRKVTLTCPKHGQYTVEQAIVGGKVAHTPECPMCAEERWNSPEEKAERERFKAEAEALEKKRAEEAAKAAHDTALRRARIPDEFVGKTLNDFRETNAQLHEALRQARLYVDHFEKIAPKGVGFCLYGQCGTGKTMMACAILQELLGKVQGLYVPMWDVLRAIRKADAFKADTADYDALVKAPLLVIDEIGVQNGSAFEESQLMSLLDVRYSKHLPTIYVTNLLPDVKPDTKEINPNTLKAKLGERIFNRIYGSSVFLYFKGESQRKRIMSIEELI</sequence>
<dbReference type="Gene3D" id="3.40.50.300">
    <property type="entry name" value="P-loop containing nucleotide triphosphate hydrolases"/>
    <property type="match status" value="1"/>
</dbReference>
<evidence type="ECO:0000259" key="2">
    <source>
        <dbReference type="Pfam" id="PF01695"/>
    </source>
</evidence>
<dbReference type="GO" id="GO:0004386">
    <property type="term" value="F:helicase activity"/>
    <property type="evidence" value="ECO:0007669"/>
    <property type="project" value="UniProtKB-KW"/>
</dbReference>
<dbReference type="EMBL" id="BK015627">
    <property type="protein sequence ID" value="DAE16561.1"/>
    <property type="molecule type" value="Genomic_DNA"/>
</dbReference>
<evidence type="ECO:0000256" key="1">
    <source>
        <dbReference type="SAM" id="Coils"/>
    </source>
</evidence>
<dbReference type="PANTHER" id="PTHR30050">
    <property type="entry name" value="CHROMOSOMAL REPLICATION INITIATOR PROTEIN DNAA"/>
    <property type="match status" value="1"/>
</dbReference>
<accession>A0A8S5QCM4</accession>
<keyword evidence="3" id="KW-0347">Helicase</keyword>
<keyword evidence="1" id="KW-0175">Coiled coil</keyword>
<dbReference type="GO" id="GO:0005524">
    <property type="term" value="F:ATP binding"/>
    <property type="evidence" value="ECO:0007669"/>
    <property type="project" value="InterPro"/>
</dbReference>
<keyword evidence="3" id="KW-0067">ATP-binding</keyword>
<dbReference type="SUPFAM" id="SSF52540">
    <property type="entry name" value="P-loop containing nucleoside triphosphate hydrolases"/>
    <property type="match status" value="1"/>
</dbReference>
<feature type="coiled-coil region" evidence="1">
    <location>
        <begin position="53"/>
        <end position="80"/>
    </location>
</feature>
<name>A0A8S5QCM4_9CAUD</name>
<reference evidence="3" key="1">
    <citation type="journal article" date="2021" name="Proc. Natl. Acad. Sci. U.S.A.">
        <title>A Catalog of Tens of Thousands of Viruses from Human Metagenomes Reveals Hidden Associations with Chronic Diseases.</title>
        <authorList>
            <person name="Tisza M.J."/>
            <person name="Buck C.B."/>
        </authorList>
    </citation>
    <scope>NUCLEOTIDE SEQUENCE</scope>
    <source>
        <strain evidence="3">Ctiwu7</strain>
    </source>
</reference>
<keyword evidence="3" id="KW-0547">Nucleotide-binding</keyword>
<protein>
    <submittedName>
        <fullName evidence="3">Replicative helicase</fullName>
    </submittedName>
</protein>
<dbReference type="GO" id="GO:0006260">
    <property type="term" value="P:DNA replication"/>
    <property type="evidence" value="ECO:0007669"/>
    <property type="project" value="TreeGrafter"/>
</dbReference>
<feature type="domain" description="IstB-like ATP-binding" evidence="2">
    <location>
        <begin position="135"/>
        <end position="279"/>
    </location>
</feature>
<dbReference type="InterPro" id="IPR027417">
    <property type="entry name" value="P-loop_NTPase"/>
</dbReference>